<dbReference type="InterPro" id="IPR011990">
    <property type="entry name" value="TPR-like_helical_dom_sf"/>
</dbReference>
<accession>A0A0B8NRS5</accession>
<organism evidence="1 2">
    <name type="scientific">Vibrio ishigakensis</name>
    <dbReference type="NCBI Taxonomy" id="1481914"/>
    <lineage>
        <taxon>Bacteria</taxon>
        <taxon>Pseudomonadati</taxon>
        <taxon>Pseudomonadota</taxon>
        <taxon>Gammaproteobacteria</taxon>
        <taxon>Vibrionales</taxon>
        <taxon>Vibrionaceae</taxon>
        <taxon>Vibrio</taxon>
    </lineage>
</organism>
<keyword evidence="2" id="KW-1185">Reference proteome</keyword>
<name>A0A0B8NRS5_9VIBR</name>
<dbReference type="SUPFAM" id="SSF48403">
    <property type="entry name" value="Ankyrin repeat"/>
    <property type="match status" value="1"/>
</dbReference>
<sequence length="435" mass="48744">MLAISNRFAGITLLLLDAGAYIDDRDGEIWELACTQNAIDDDFSNLIQLGANAISGLDYASQLDVALNKGNAILVDFLIQRFPSELNAEGLILGMEYRKSNVVEYFLEKEVNFDLCNVENAHILFTAWDSGYSHLMPKLVKFGVDISDAVHDYQFGSYICASSLPSEFLSKLLKLSEHDSDVCESIASIGIGNKQFDVAVDAINGIAHDADKLGDIFFRALLCDAEVLYPLLMKLKADIQLNETDDIDWLNPFVNHCTDRDLVCYLLLRAGPWVANDGYLLDKAIEDGDTEWAKTLIMLGVESNKPMYMNAELEKLIDNIEGNKNYQFEFYLNLAEKFGGQPAEEVADAFMQGHVVEQDKSKAIFWYRQAVNWGSTSAMRKLARILATGDGVEQNKQEAISLYRTFTKDTTFVKDLEVHEMSDDQIISRLAVMIP</sequence>
<dbReference type="AlphaFoldDB" id="A0A0B8NRS5"/>
<evidence type="ECO:0000313" key="2">
    <source>
        <dbReference type="Proteomes" id="UP000031671"/>
    </source>
</evidence>
<gene>
    <name evidence="1" type="ORF">JCM19231_1431</name>
</gene>
<dbReference type="InterPro" id="IPR036770">
    <property type="entry name" value="Ankyrin_rpt-contain_sf"/>
</dbReference>
<dbReference type="Gene3D" id="1.25.40.20">
    <property type="entry name" value="Ankyrin repeat-containing domain"/>
    <property type="match status" value="1"/>
</dbReference>
<dbReference type="Proteomes" id="UP000031671">
    <property type="component" value="Unassembled WGS sequence"/>
</dbReference>
<dbReference type="EMBL" id="BBRZ01000049">
    <property type="protein sequence ID" value="GAM57270.1"/>
    <property type="molecule type" value="Genomic_DNA"/>
</dbReference>
<proteinExistence type="predicted"/>
<evidence type="ECO:0000313" key="1">
    <source>
        <dbReference type="EMBL" id="GAM57270.1"/>
    </source>
</evidence>
<dbReference type="SUPFAM" id="SSF81901">
    <property type="entry name" value="HCP-like"/>
    <property type="match status" value="1"/>
</dbReference>
<reference evidence="1 2" key="2">
    <citation type="submission" date="2015-01" db="EMBL/GenBank/DDBJ databases">
        <authorList>
            <consortium name="NBRP consortium"/>
            <person name="Sawabe T."/>
            <person name="Meirelles P."/>
            <person name="Feng G."/>
            <person name="Sayaka M."/>
            <person name="Hattori M."/>
            <person name="Ohkuma M."/>
        </authorList>
    </citation>
    <scope>NUCLEOTIDE SEQUENCE [LARGE SCALE GENOMIC DNA]</scope>
    <source>
        <strain evidence="2">JCM 19231</strain>
    </source>
</reference>
<dbReference type="InterPro" id="IPR006597">
    <property type="entry name" value="Sel1-like"/>
</dbReference>
<reference evidence="1 2" key="1">
    <citation type="submission" date="2015-01" db="EMBL/GenBank/DDBJ databases">
        <title>Vibrio sp. C1 JCM 19231 whole genome shotgun sequence.</title>
        <authorList>
            <person name="Sawabe T."/>
            <person name="Meirelles P."/>
            <person name="Feng G."/>
            <person name="Sayaka M."/>
            <person name="Hattori M."/>
            <person name="Ohkuma M."/>
        </authorList>
    </citation>
    <scope>NUCLEOTIDE SEQUENCE [LARGE SCALE GENOMIC DNA]</scope>
    <source>
        <strain evidence="2">JCM 19231</strain>
    </source>
</reference>
<comment type="caution">
    <text evidence="1">The sequence shown here is derived from an EMBL/GenBank/DDBJ whole genome shotgun (WGS) entry which is preliminary data.</text>
</comment>
<protein>
    <submittedName>
        <fullName evidence="1">Uncharacterized protein</fullName>
    </submittedName>
</protein>
<dbReference type="SMART" id="SM00671">
    <property type="entry name" value="SEL1"/>
    <property type="match status" value="2"/>
</dbReference>
<dbReference type="Gene3D" id="1.25.40.10">
    <property type="entry name" value="Tetratricopeptide repeat domain"/>
    <property type="match status" value="1"/>
</dbReference>
<dbReference type="Pfam" id="PF08238">
    <property type="entry name" value="Sel1"/>
    <property type="match status" value="2"/>
</dbReference>